<dbReference type="PROSITE" id="PS50297">
    <property type="entry name" value="ANK_REP_REGION"/>
    <property type="match status" value="1"/>
</dbReference>
<dbReference type="Pfam" id="PF00023">
    <property type="entry name" value="Ank"/>
    <property type="match status" value="1"/>
</dbReference>
<keyword evidence="2" id="KW-0175">Coiled coil</keyword>
<dbReference type="Gene3D" id="1.25.40.20">
    <property type="entry name" value="Ankyrin repeat-containing domain"/>
    <property type="match status" value="2"/>
</dbReference>
<feature type="compositionally biased region" description="Polar residues" evidence="3">
    <location>
        <begin position="566"/>
        <end position="578"/>
    </location>
</feature>
<feature type="repeat" description="ANK" evidence="1">
    <location>
        <begin position="972"/>
        <end position="1004"/>
    </location>
</feature>
<dbReference type="VEuPathDB" id="GiardiaDB:GMRT_12252"/>
<dbReference type="InterPro" id="IPR036770">
    <property type="entry name" value="Ankyrin_rpt-contain_sf"/>
</dbReference>
<dbReference type="PANTHER" id="PTHR24184">
    <property type="entry name" value="SI:CH211-189E2.2"/>
    <property type="match status" value="1"/>
</dbReference>
<evidence type="ECO:0000256" key="3">
    <source>
        <dbReference type="SAM" id="MobiDB-lite"/>
    </source>
</evidence>
<dbReference type="OrthoDB" id="194358at2759"/>
<evidence type="ECO:0000313" key="5">
    <source>
        <dbReference type="Proteomes" id="UP000315496"/>
    </source>
</evidence>
<organism evidence="4 5">
    <name type="scientific">Giardia muris</name>
    <dbReference type="NCBI Taxonomy" id="5742"/>
    <lineage>
        <taxon>Eukaryota</taxon>
        <taxon>Metamonada</taxon>
        <taxon>Diplomonadida</taxon>
        <taxon>Hexamitidae</taxon>
        <taxon>Giardiinae</taxon>
        <taxon>Giardia</taxon>
    </lineage>
</organism>
<comment type="caution">
    <text evidence="4">The sequence shown here is derived from an EMBL/GenBank/DDBJ whole genome shotgun (WGS) entry which is preliminary data.</text>
</comment>
<sequence length="1095" mass="119189">MVTPDSAEWFAAIAERNYRRVRELLPICKGVRNAIQDTGLMVAVRLNDPEMVEILSLQEAGLVNKADETALLIGAQLDHVEACRLLVPLEKMIYYKDGRNALMIAAECGSLKMCQLLAPEFPMERDPSGYTAFDYCIMFDHMDCLRVLVEHCNTRQEDLMQALDLAEQSGKQDFLSYLQIAYRSFQQKLAAEAQAVAQPVRVSVSPTRSGSTPMNATLNRNEIRARSAQPLNVTGLRKRNPAVNVNQAPNYSVNANNVIRSPPSNRHGAPPRSSFQGVNAIVTSVSQNAVLAHHKAANAANAIAEGASQGMNMSCSVSGITASSSVIPHAPSSAGQSLAVSRAPQESIPQIGAPPTAAETQALSKHPDFISLLDKFKSASNLRDANLLNALQKHVAALYVDLEHATRDKRLLEQKYADTLGQVHELSELMAKKPSTRGLSQRAASPATEVFMAAAPTAKADADEKHPLSPPPRPGVSQAFIENATEDVEISGLVQENAKLLAKVAAFEGDRQTYEERIRSLSHALTEARADIAKMSSISSPAAKYAAAQEERRLREEERERHENPRQGTSPLAQSCSRSGERMLRDEVDRLNDKLDVMHAEMISAREAKNELENALESITQQALTYQDELTAARTEKINLEERILTLEERLLEAAEGAEGAAHKGTPDDLIDLQQRLVELEQANQDLTAECQRYRDESVEMQSQLDLKAEELVSYARRFEEVQQQALDQATVITELRSRSDEYVGGAVELEQVRNELALKEAELEGLGSENENLMRQVSELQDKVNILEKTVALFEATGKGLTESQIAVTSKMAEKSGTGLRPETKSLFPDYNGRSRSGKKDTSALASLKAANKKMRASSNGLSGSGRVDNFKYSPDVGSLTSTQNAGTSIREYNITEKANRPGPNTRFLSLSLTAPHLSAQTILSKHSNMDMSCVPTGGGRKTELMEAAEDGDVVRAWKYIGYQAGLQDADGRSALMYAAQKGCTELVRALIAREARLTTALGTTALMDAACNGNADVVELLVEMEGGMATRGDQSGEGAGLTALMLAAHEGHMDCVHLLLHKEVGMVNAEGLSARDYAKTIEIRNLLDSCASS</sequence>
<feature type="compositionally biased region" description="Basic and acidic residues" evidence="3">
    <location>
        <begin position="549"/>
        <end position="565"/>
    </location>
</feature>
<dbReference type="AlphaFoldDB" id="A0A4Z1T8Y0"/>
<feature type="coiled-coil region" evidence="2">
    <location>
        <begin position="497"/>
        <end position="531"/>
    </location>
</feature>
<dbReference type="SUPFAM" id="SSF48403">
    <property type="entry name" value="Ankyrin repeat"/>
    <property type="match status" value="2"/>
</dbReference>
<dbReference type="Pfam" id="PF12796">
    <property type="entry name" value="Ank_2"/>
    <property type="match status" value="2"/>
</dbReference>
<evidence type="ECO:0000256" key="1">
    <source>
        <dbReference type="PROSITE-ProRule" id="PRU00023"/>
    </source>
</evidence>
<accession>A0A4Z1T8Y0</accession>
<dbReference type="InterPro" id="IPR002110">
    <property type="entry name" value="Ankyrin_rpt"/>
</dbReference>
<name>A0A4Z1T8Y0_GIAMU</name>
<gene>
    <name evidence="4" type="ORF">GMRT_12252</name>
</gene>
<feature type="coiled-coil region" evidence="2">
    <location>
        <begin position="750"/>
        <end position="798"/>
    </location>
</feature>
<feature type="region of interest" description="Disordered" evidence="3">
    <location>
        <begin position="814"/>
        <end position="845"/>
    </location>
</feature>
<feature type="coiled-coil region" evidence="2">
    <location>
        <begin position="581"/>
        <end position="704"/>
    </location>
</feature>
<dbReference type="SMART" id="SM00248">
    <property type="entry name" value="ANK"/>
    <property type="match status" value="6"/>
</dbReference>
<feature type="region of interest" description="Disordered" evidence="3">
    <location>
        <begin position="538"/>
        <end position="581"/>
    </location>
</feature>
<dbReference type="PROSITE" id="PS50088">
    <property type="entry name" value="ANK_REPEAT"/>
    <property type="match status" value="1"/>
</dbReference>
<evidence type="ECO:0000313" key="4">
    <source>
        <dbReference type="EMBL" id="TNJ30593.1"/>
    </source>
</evidence>
<protein>
    <submittedName>
        <fullName evidence="4">Ankyrin repeat protein 1</fullName>
    </submittedName>
</protein>
<feature type="compositionally biased region" description="Polar residues" evidence="3">
    <location>
        <begin position="254"/>
        <end position="264"/>
    </location>
</feature>
<feature type="region of interest" description="Disordered" evidence="3">
    <location>
        <begin position="254"/>
        <end position="273"/>
    </location>
</feature>
<keyword evidence="5" id="KW-1185">Reference proteome</keyword>
<evidence type="ECO:0000256" key="2">
    <source>
        <dbReference type="SAM" id="Coils"/>
    </source>
</evidence>
<proteinExistence type="predicted"/>
<dbReference type="PANTHER" id="PTHR24184:SF11">
    <property type="entry name" value="ANKYRIN REPEAT AND SOCS BOX CONTAINING 3"/>
    <property type="match status" value="1"/>
</dbReference>
<dbReference type="Proteomes" id="UP000315496">
    <property type="component" value="Chromosome 1"/>
</dbReference>
<dbReference type="EMBL" id="VDLU01000001">
    <property type="protein sequence ID" value="TNJ30593.1"/>
    <property type="molecule type" value="Genomic_DNA"/>
</dbReference>
<reference evidence="4 5" key="1">
    <citation type="submission" date="2019-05" db="EMBL/GenBank/DDBJ databases">
        <title>The compact genome of Giardia muris reveals important steps in the evolution of intestinal protozoan parasites.</title>
        <authorList>
            <person name="Xu F."/>
            <person name="Jimenez-Gonzalez A."/>
            <person name="Einarsson E."/>
            <person name="Astvaldsson A."/>
            <person name="Peirasmaki D."/>
            <person name="Eckmann L."/>
            <person name="Andersson J.O."/>
            <person name="Svard S.G."/>
            <person name="Jerlstrom-Hultqvist J."/>
        </authorList>
    </citation>
    <scope>NUCLEOTIDE SEQUENCE [LARGE SCALE GENOMIC DNA]</scope>
    <source>
        <strain evidence="4 5">Roberts-Thomson</strain>
    </source>
</reference>
<keyword evidence="1" id="KW-0040">ANK repeat</keyword>